<protein>
    <submittedName>
        <fullName evidence="2">Predicted transcriptional regulator</fullName>
    </submittedName>
</protein>
<accession>A0A378KL78</accession>
<gene>
    <name evidence="2" type="ORF">NCTC11978_03269</name>
</gene>
<evidence type="ECO:0000313" key="3">
    <source>
        <dbReference type="Proteomes" id="UP000254033"/>
    </source>
</evidence>
<feature type="compositionally biased region" description="Polar residues" evidence="1">
    <location>
        <begin position="27"/>
        <end position="48"/>
    </location>
</feature>
<dbReference type="Proteomes" id="UP000254033">
    <property type="component" value="Unassembled WGS sequence"/>
</dbReference>
<feature type="region of interest" description="Disordered" evidence="1">
    <location>
        <begin position="23"/>
        <end position="49"/>
    </location>
</feature>
<name>A0A378KL78_9GAMM</name>
<evidence type="ECO:0000313" key="2">
    <source>
        <dbReference type="EMBL" id="STX88252.1"/>
    </source>
</evidence>
<organism evidence="2 3">
    <name type="scientific">Legionella feeleii</name>
    <dbReference type="NCBI Taxonomy" id="453"/>
    <lineage>
        <taxon>Bacteria</taxon>
        <taxon>Pseudomonadati</taxon>
        <taxon>Pseudomonadota</taxon>
        <taxon>Gammaproteobacteria</taxon>
        <taxon>Legionellales</taxon>
        <taxon>Legionellaceae</taxon>
        <taxon>Legionella</taxon>
    </lineage>
</organism>
<proteinExistence type="predicted"/>
<dbReference type="EMBL" id="UGNY01000002">
    <property type="protein sequence ID" value="STX88252.1"/>
    <property type="molecule type" value="Genomic_DNA"/>
</dbReference>
<dbReference type="InterPro" id="IPR036388">
    <property type="entry name" value="WH-like_DNA-bd_sf"/>
</dbReference>
<feature type="region of interest" description="Disordered" evidence="1">
    <location>
        <begin position="116"/>
        <end position="157"/>
    </location>
</feature>
<dbReference type="InterPro" id="IPR036390">
    <property type="entry name" value="WH_DNA-bd_sf"/>
</dbReference>
<dbReference type="AlphaFoldDB" id="A0A378KL78"/>
<evidence type="ECO:0000256" key="1">
    <source>
        <dbReference type="SAM" id="MobiDB-lite"/>
    </source>
</evidence>
<feature type="compositionally biased region" description="Basic and acidic residues" evidence="1">
    <location>
        <begin position="129"/>
        <end position="149"/>
    </location>
</feature>
<dbReference type="RefSeq" id="WP_115176489.1">
    <property type="nucleotide sequence ID" value="NZ_UGNY01000002.1"/>
</dbReference>
<dbReference type="Gene3D" id="1.10.10.10">
    <property type="entry name" value="Winged helix-like DNA-binding domain superfamily/Winged helix DNA-binding domain"/>
    <property type="match status" value="1"/>
</dbReference>
<dbReference type="SUPFAM" id="SSF46785">
    <property type="entry name" value="Winged helix' DNA-binding domain"/>
    <property type="match status" value="1"/>
</dbReference>
<sequence length="458" mass="53006">MPDLNEILKERKTKKFVKKNYRPWDLSGQSNENDTIAENITSNGSNPHFDNKDNIEDEESNLEIVDNNLITLPPHEEKASPVNIVSLKTKDLIEVNEISSLQFFDDKKSLLHLDNPLGNNRETIGEQLEDNKSTNRERSGNAPETDKGTNGEQIGNTFDPTTLYNRIFNLTGIQRKILDLVAEICSSKNQLETGPLETSKIANHINTPVESVKTSIKRLINKGFISRNMGRRARGGFVNFYIQQEILDITNEQKKFFVEHSSQLNSFNVYREQLENNYSYISSNTKLNTITKSKEVIPEEWNNVDYESLHHIGFSKTQIMQLIDKADPNIVQESINHFAFGLENNQKLKKYDDPLNVLMGVLRKGQAWFEKDYRSPKEIAQLRLLEIKKAEIERKKQLEEEMYKLAFDEWQQNLNQETIEGIAPDLRKKGDPTPRNVKLSIYFKENIWPQIKKDYLIS</sequence>
<reference evidence="2 3" key="1">
    <citation type="submission" date="2018-06" db="EMBL/GenBank/DDBJ databases">
        <authorList>
            <consortium name="Pathogen Informatics"/>
            <person name="Doyle S."/>
        </authorList>
    </citation>
    <scope>NUCLEOTIDE SEQUENCE [LARGE SCALE GENOMIC DNA]</scope>
    <source>
        <strain evidence="2 3">NCTC11978</strain>
    </source>
</reference>